<sequence>MKLSGCSYGFEEGGIEYRLEDYIDGLRYILNNNELHRIDITTPEIEEMADKYMETIQDYFDRMLYASSLVNEMKFLTLDNALLKLENTINWNKIRKILMK</sequence>
<evidence type="ECO:0000313" key="6">
    <source>
        <dbReference type="EMBL" id="AKV82327.1"/>
    </source>
</evidence>
<dbReference type="PATRIC" id="fig|43687.5.peg.179"/>
<evidence type="ECO:0000313" key="7">
    <source>
        <dbReference type="Proteomes" id="UP000029084"/>
    </source>
</evidence>
<accession>A0A088E1K8</accession>
<dbReference type="EMBL" id="CP012175">
    <property type="protein sequence ID" value="AKV80083.1"/>
    <property type="molecule type" value="Genomic_DNA"/>
</dbReference>
<dbReference type="Proteomes" id="UP000062398">
    <property type="component" value="Chromosome"/>
</dbReference>
<gene>
    <name evidence="1" type="ORF">HA72_0175</name>
    <name evidence="2" type="ORF">MsedA_0185</name>
    <name evidence="3" type="ORF">MsedB_0185</name>
    <name evidence="4" type="ORF">MsedC_0184</name>
    <name evidence="5" type="ORF">MsedD_0185</name>
    <name evidence="6" type="ORF">MsedE_0185</name>
</gene>
<proteinExistence type="predicted"/>
<reference evidence="6 8" key="3">
    <citation type="submission" date="2015-07" db="EMBL/GenBank/DDBJ databases">
        <title>Physiological, transcriptional responses and genome re-sequencing of acid resistant extremely thermoacidophilic Metallosphaera sedula SARC-M1.</title>
        <authorList>
            <person name="Ai C."/>
            <person name="McCarthy S."/>
            <person name="Eckrich V."/>
            <person name="Rudrappa D."/>
            <person name="Qiu G."/>
            <person name="Blum P."/>
        </authorList>
    </citation>
    <scope>NUCLEOTIDE SEQUENCE [LARGE SCALE GENOMIC DNA]</scope>
    <source>
        <strain evidence="6 8">SARC-M1</strain>
    </source>
</reference>
<reference evidence="1 7" key="1">
    <citation type="journal article" date="2014" name="J. Bacteriol.">
        <title>Role of an Archaeal PitA Transporter in the Copper and Arsenic Resistance of Metallosphaera sedula, an Extreme Thermoacidophile.</title>
        <authorList>
            <person name="McCarthy S."/>
            <person name="Ai C."/>
            <person name="Wheaton G."/>
            <person name="Tevatia R."/>
            <person name="Eckrich V."/>
            <person name="Kelly R."/>
            <person name="Blum P."/>
        </authorList>
    </citation>
    <scope>NUCLEOTIDE SEQUENCE [LARGE SCALE GENOMIC DNA]</scope>
    <source>
        <strain evidence="1 7">CuR1</strain>
    </source>
</reference>
<dbReference type="Proteomes" id="UP000068832">
    <property type="component" value="Chromosome"/>
</dbReference>
<evidence type="ECO:0000313" key="11">
    <source>
        <dbReference type="Proteomes" id="UP000062475"/>
    </source>
</evidence>
<dbReference type="Proteomes" id="UP000029084">
    <property type="component" value="Chromosome"/>
</dbReference>
<organism evidence="1 7">
    <name type="scientific">Metallosphaera sedula</name>
    <dbReference type="NCBI Taxonomy" id="43687"/>
    <lineage>
        <taxon>Archaea</taxon>
        <taxon>Thermoproteota</taxon>
        <taxon>Thermoprotei</taxon>
        <taxon>Sulfolobales</taxon>
        <taxon>Sulfolobaceae</taxon>
        <taxon>Metallosphaera</taxon>
    </lineage>
</organism>
<evidence type="ECO:0000313" key="9">
    <source>
        <dbReference type="Proteomes" id="UP000061362"/>
    </source>
</evidence>
<evidence type="ECO:0000313" key="4">
    <source>
        <dbReference type="EMBL" id="AKV77838.1"/>
    </source>
</evidence>
<dbReference type="Proteomes" id="UP000061362">
    <property type="component" value="Chromosome"/>
</dbReference>
<dbReference type="EMBL" id="CP012174">
    <property type="protein sequence ID" value="AKV77838.1"/>
    <property type="molecule type" value="Genomic_DNA"/>
</dbReference>
<dbReference type="EMBL" id="CP008822">
    <property type="protein sequence ID" value="AIM26339.1"/>
    <property type="molecule type" value="Genomic_DNA"/>
</dbReference>
<reference evidence="9 10" key="2">
    <citation type="journal article" date="2015" name="Genome Announc.">
        <title>Complete Genome Sequences of Evolved Arsenate-Resistant Metallosphaera sedula Strains.</title>
        <authorList>
            <person name="Ai C."/>
            <person name="McCarthy S."/>
            <person name="Schackwitz W."/>
            <person name="Martin J."/>
            <person name="Lipzen A."/>
            <person name="Blum P."/>
        </authorList>
    </citation>
    <scope>NUCLEOTIDE SEQUENCE [LARGE SCALE GENOMIC DNA]</scope>
    <source>
        <strain evidence="4 10">ARS120-1</strain>
        <strain evidence="5 9">ARS120-2</strain>
        <strain evidence="2 12">ARS50-1</strain>
        <strain evidence="3 11">ARS50-2</strain>
    </source>
</reference>
<evidence type="ECO:0000313" key="10">
    <source>
        <dbReference type="Proteomes" id="UP000062398"/>
    </source>
</evidence>
<dbReference type="Proteomes" id="UP000056255">
    <property type="component" value="Chromosome"/>
</dbReference>
<evidence type="ECO:0000313" key="2">
    <source>
        <dbReference type="EMBL" id="AKV73348.1"/>
    </source>
</evidence>
<evidence type="ECO:0000313" key="1">
    <source>
        <dbReference type="EMBL" id="AIM26339.1"/>
    </source>
</evidence>
<evidence type="ECO:0000313" key="3">
    <source>
        <dbReference type="EMBL" id="AKV75592.1"/>
    </source>
</evidence>
<evidence type="ECO:0000313" key="5">
    <source>
        <dbReference type="EMBL" id="AKV80083.1"/>
    </source>
</evidence>
<dbReference type="EMBL" id="CP012172">
    <property type="protein sequence ID" value="AKV73348.1"/>
    <property type="molecule type" value="Genomic_DNA"/>
</dbReference>
<evidence type="ECO:0008006" key="13">
    <source>
        <dbReference type="Google" id="ProtNLM"/>
    </source>
</evidence>
<evidence type="ECO:0000313" key="8">
    <source>
        <dbReference type="Proteomes" id="UP000056255"/>
    </source>
</evidence>
<dbReference type="EMBL" id="CP012176">
    <property type="protein sequence ID" value="AKV82327.1"/>
    <property type="molecule type" value="Genomic_DNA"/>
</dbReference>
<protein>
    <recommendedName>
        <fullName evidence="13">PIN domain-containing protein</fullName>
    </recommendedName>
</protein>
<dbReference type="EMBL" id="CP012173">
    <property type="protein sequence ID" value="AKV75592.1"/>
    <property type="molecule type" value="Genomic_DNA"/>
</dbReference>
<dbReference type="Proteomes" id="UP000062475">
    <property type="component" value="Chromosome"/>
</dbReference>
<name>A0A088E1K8_9CREN</name>
<dbReference type="AlphaFoldDB" id="A0A088E1K8"/>
<evidence type="ECO:0000313" key="12">
    <source>
        <dbReference type="Proteomes" id="UP000068832"/>
    </source>
</evidence>